<dbReference type="SUPFAM" id="SSF55144">
    <property type="entry name" value="LigT-like"/>
    <property type="match status" value="1"/>
</dbReference>
<dbReference type="PANTHER" id="PTHR28141:SF1">
    <property type="entry name" value="2',3'-CYCLIC-NUCLEOTIDE 3'-PHOSPHODIESTERASE"/>
    <property type="match status" value="1"/>
</dbReference>
<proteinExistence type="predicted"/>
<protein>
    <submittedName>
        <fullName evidence="1">2',3'-cyclic-nucleotide 3'-phosphodiesterase</fullName>
    </submittedName>
</protein>
<evidence type="ECO:0000313" key="2">
    <source>
        <dbReference type="Proteomes" id="UP001302321"/>
    </source>
</evidence>
<keyword evidence="2" id="KW-1185">Reference proteome</keyword>
<dbReference type="AlphaFoldDB" id="A0AAN6VZE4"/>
<evidence type="ECO:0000313" key="1">
    <source>
        <dbReference type="EMBL" id="KAK4170912.1"/>
    </source>
</evidence>
<sequence length="148" mass="16406">MPGSSLWLTPPPTNPLYPILPKLISSTLPAKFPSEAASSPRVTPHFFAPHMTLTSDVSPSVYGSNPQAWLDAIPFPSAASVKVKFGKVKSQEAFYRRCYISVGYEGVKDLAGVARARGVFDEADEHGEKTKEWLEWWRKEFGPHVSLM</sequence>
<reference evidence="1" key="2">
    <citation type="submission" date="2023-05" db="EMBL/GenBank/DDBJ databases">
        <authorList>
            <consortium name="Lawrence Berkeley National Laboratory"/>
            <person name="Steindorff A."/>
            <person name="Hensen N."/>
            <person name="Bonometti L."/>
            <person name="Westerberg I."/>
            <person name="Brannstrom I.O."/>
            <person name="Guillou S."/>
            <person name="Cros-Aarteil S."/>
            <person name="Calhoun S."/>
            <person name="Haridas S."/>
            <person name="Kuo A."/>
            <person name="Mondo S."/>
            <person name="Pangilinan J."/>
            <person name="Riley R."/>
            <person name="Labutti K."/>
            <person name="Andreopoulos B."/>
            <person name="Lipzen A."/>
            <person name="Chen C."/>
            <person name="Yanf M."/>
            <person name="Daum C."/>
            <person name="Ng V."/>
            <person name="Clum A."/>
            <person name="Ohm R."/>
            <person name="Martin F."/>
            <person name="Silar P."/>
            <person name="Natvig D."/>
            <person name="Lalanne C."/>
            <person name="Gautier V."/>
            <person name="Ament-Velasquez S.L."/>
            <person name="Kruys A."/>
            <person name="Hutchinson M.I."/>
            <person name="Powell A.J."/>
            <person name="Barry K."/>
            <person name="Miller A.N."/>
            <person name="Grigoriev I.V."/>
            <person name="Debuchy R."/>
            <person name="Gladieux P."/>
            <person name="Thoren M.H."/>
            <person name="Johannesson H."/>
        </authorList>
    </citation>
    <scope>NUCLEOTIDE SEQUENCE</scope>
    <source>
        <strain evidence="1">CBS 892.96</strain>
    </source>
</reference>
<organism evidence="1 2">
    <name type="scientific">Triangularia setosa</name>
    <dbReference type="NCBI Taxonomy" id="2587417"/>
    <lineage>
        <taxon>Eukaryota</taxon>
        <taxon>Fungi</taxon>
        <taxon>Dikarya</taxon>
        <taxon>Ascomycota</taxon>
        <taxon>Pezizomycotina</taxon>
        <taxon>Sordariomycetes</taxon>
        <taxon>Sordariomycetidae</taxon>
        <taxon>Sordariales</taxon>
        <taxon>Podosporaceae</taxon>
        <taxon>Triangularia</taxon>
    </lineage>
</organism>
<dbReference type="EMBL" id="MU866709">
    <property type="protein sequence ID" value="KAK4170912.1"/>
    <property type="molecule type" value="Genomic_DNA"/>
</dbReference>
<dbReference type="Pfam" id="PF07823">
    <property type="entry name" value="CPDase"/>
    <property type="match status" value="1"/>
</dbReference>
<reference evidence="1" key="1">
    <citation type="journal article" date="2023" name="Mol. Phylogenet. Evol.">
        <title>Genome-scale phylogeny and comparative genomics of the fungal order Sordariales.</title>
        <authorList>
            <person name="Hensen N."/>
            <person name="Bonometti L."/>
            <person name="Westerberg I."/>
            <person name="Brannstrom I.O."/>
            <person name="Guillou S."/>
            <person name="Cros-Aarteil S."/>
            <person name="Calhoun S."/>
            <person name="Haridas S."/>
            <person name="Kuo A."/>
            <person name="Mondo S."/>
            <person name="Pangilinan J."/>
            <person name="Riley R."/>
            <person name="LaButti K."/>
            <person name="Andreopoulos B."/>
            <person name="Lipzen A."/>
            <person name="Chen C."/>
            <person name="Yan M."/>
            <person name="Daum C."/>
            <person name="Ng V."/>
            <person name="Clum A."/>
            <person name="Steindorff A."/>
            <person name="Ohm R.A."/>
            <person name="Martin F."/>
            <person name="Silar P."/>
            <person name="Natvig D.O."/>
            <person name="Lalanne C."/>
            <person name="Gautier V."/>
            <person name="Ament-Velasquez S.L."/>
            <person name="Kruys A."/>
            <person name="Hutchinson M.I."/>
            <person name="Powell A.J."/>
            <person name="Barry K."/>
            <person name="Miller A.N."/>
            <person name="Grigoriev I.V."/>
            <person name="Debuchy R."/>
            <person name="Gladieux P."/>
            <person name="Hiltunen Thoren M."/>
            <person name="Johannesson H."/>
        </authorList>
    </citation>
    <scope>NUCLEOTIDE SEQUENCE</scope>
    <source>
        <strain evidence="1">CBS 892.96</strain>
    </source>
</reference>
<dbReference type="InterPro" id="IPR009097">
    <property type="entry name" value="Cyclic_Pdiesterase"/>
</dbReference>
<accession>A0AAN6VZE4</accession>
<gene>
    <name evidence="1" type="ORF">QBC36DRAFT_200462</name>
</gene>
<dbReference type="PANTHER" id="PTHR28141">
    <property type="entry name" value="2',3'-CYCLIC-NUCLEOTIDE 3'-PHOSPHODIESTERASE"/>
    <property type="match status" value="1"/>
</dbReference>
<dbReference type="InterPro" id="IPR012386">
    <property type="entry name" value="Cyclic-nucl_3Pdiesterase"/>
</dbReference>
<dbReference type="Proteomes" id="UP001302321">
    <property type="component" value="Unassembled WGS sequence"/>
</dbReference>
<name>A0AAN6VZE4_9PEZI</name>
<dbReference type="GO" id="GO:0004113">
    <property type="term" value="F:2',3'-cyclic-nucleotide 3'-phosphodiesterase activity"/>
    <property type="evidence" value="ECO:0007669"/>
    <property type="project" value="TreeGrafter"/>
</dbReference>
<comment type="caution">
    <text evidence="1">The sequence shown here is derived from an EMBL/GenBank/DDBJ whole genome shotgun (WGS) entry which is preliminary data.</text>
</comment>
<dbReference type="Gene3D" id="3.90.1140.10">
    <property type="entry name" value="Cyclic phosphodiesterase"/>
    <property type="match status" value="1"/>
</dbReference>
<dbReference type="GO" id="GO:0009187">
    <property type="term" value="P:cyclic nucleotide metabolic process"/>
    <property type="evidence" value="ECO:0007669"/>
    <property type="project" value="TreeGrafter"/>
</dbReference>